<dbReference type="Gene3D" id="6.20.330.10">
    <property type="match status" value="1"/>
</dbReference>
<dbReference type="Proteomes" id="UP000194003">
    <property type="component" value="Unassembled WGS sequence"/>
</dbReference>
<dbReference type="EMBL" id="LVJN01000018">
    <property type="protein sequence ID" value="OSM04951.1"/>
    <property type="molecule type" value="Genomic_DNA"/>
</dbReference>
<comment type="similarity">
    <text evidence="1">Belongs to the peptidase S49 family.</text>
</comment>
<organism evidence="7 8">
    <name type="scientific">Magnetofaba australis IT-1</name>
    <dbReference type="NCBI Taxonomy" id="1434232"/>
    <lineage>
        <taxon>Bacteria</taxon>
        <taxon>Pseudomonadati</taxon>
        <taxon>Pseudomonadota</taxon>
        <taxon>Magnetococcia</taxon>
        <taxon>Magnetococcales</taxon>
        <taxon>Magnetococcaceae</taxon>
        <taxon>Magnetofaba</taxon>
    </lineage>
</organism>
<dbReference type="InterPro" id="IPR029045">
    <property type="entry name" value="ClpP/crotonase-like_dom_sf"/>
</dbReference>
<keyword evidence="4" id="KW-0720">Serine protease</keyword>
<accession>A0A1Y2K5J6</accession>
<feature type="transmembrane region" description="Helical" evidence="5">
    <location>
        <begin position="47"/>
        <end position="65"/>
    </location>
</feature>
<evidence type="ECO:0000256" key="2">
    <source>
        <dbReference type="ARBA" id="ARBA00022670"/>
    </source>
</evidence>
<gene>
    <name evidence="7" type="ORF">MAIT1_03066</name>
</gene>
<name>A0A1Y2K5J6_9PROT</name>
<evidence type="ECO:0000256" key="3">
    <source>
        <dbReference type="ARBA" id="ARBA00022801"/>
    </source>
</evidence>
<sequence length="331" mass="36474">MSDNETDQRLQRLLTALEDNRMQERVAMQRIVGDSLREQKRARWGKNLFRLFIALYLLVFLALSIKDDLLADAESLSDADKHTAVVRIDGAILPDGQNSAEKVIEGLRAAFKDKQTSAVVVQINSPGGSAVQSGMVHDEIRRLRAKYEKIPVYAALEDMCASGGYYIASAADQIYADKATLVGSVGVVMPGMGFTEALQKLGLEDRTLTSGTHKAFLSPMQPVDETERAHAKKLLSVIHGQFIEVIKRARGERLKADDDTLFNGLFWTGEQALELGLIDGLASLEAIARDKVKAEDIVDYSSEEPLFDRFARRMGASASSALWNGMGLQLR</sequence>
<evidence type="ECO:0000259" key="6">
    <source>
        <dbReference type="Pfam" id="PF01343"/>
    </source>
</evidence>
<dbReference type="PANTHER" id="PTHR42987:SF8">
    <property type="entry name" value="PROTEINASE"/>
    <property type="match status" value="1"/>
</dbReference>
<dbReference type="PANTHER" id="PTHR42987">
    <property type="entry name" value="PEPTIDASE S49"/>
    <property type="match status" value="1"/>
</dbReference>
<keyword evidence="2" id="KW-0645">Protease</keyword>
<dbReference type="STRING" id="1434232.MAIT1_03066"/>
<feature type="domain" description="Peptidase S49" evidence="6">
    <location>
        <begin position="146"/>
        <end position="289"/>
    </location>
</feature>
<keyword evidence="5" id="KW-1133">Transmembrane helix</keyword>
<keyword evidence="8" id="KW-1185">Reference proteome</keyword>
<dbReference type="GO" id="GO:0006508">
    <property type="term" value="P:proteolysis"/>
    <property type="evidence" value="ECO:0007669"/>
    <property type="project" value="UniProtKB-KW"/>
</dbReference>
<keyword evidence="3" id="KW-0378">Hydrolase</keyword>
<proteinExistence type="inferred from homology"/>
<dbReference type="GO" id="GO:0008236">
    <property type="term" value="F:serine-type peptidase activity"/>
    <property type="evidence" value="ECO:0007669"/>
    <property type="project" value="UniProtKB-KW"/>
</dbReference>
<protein>
    <submittedName>
        <fullName evidence="7">Putative signal peptide peptidase SppA, 36K type</fullName>
    </submittedName>
</protein>
<evidence type="ECO:0000313" key="8">
    <source>
        <dbReference type="Proteomes" id="UP000194003"/>
    </source>
</evidence>
<evidence type="ECO:0000256" key="4">
    <source>
        <dbReference type="ARBA" id="ARBA00022825"/>
    </source>
</evidence>
<dbReference type="AlphaFoldDB" id="A0A1Y2K5J6"/>
<keyword evidence="5" id="KW-0472">Membrane</keyword>
<dbReference type="Gene3D" id="3.90.226.10">
    <property type="entry name" value="2-enoyl-CoA Hydratase, Chain A, domain 1"/>
    <property type="match status" value="1"/>
</dbReference>
<evidence type="ECO:0000313" key="7">
    <source>
        <dbReference type="EMBL" id="OSM04951.1"/>
    </source>
</evidence>
<dbReference type="InterPro" id="IPR047272">
    <property type="entry name" value="S49_SppA_C"/>
</dbReference>
<evidence type="ECO:0000256" key="5">
    <source>
        <dbReference type="SAM" id="Phobius"/>
    </source>
</evidence>
<dbReference type="SUPFAM" id="SSF52096">
    <property type="entry name" value="ClpP/crotonase"/>
    <property type="match status" value="1"/>
</dbReference>
<evidence type="ECO:0000256" key="1">
    <source>
        <dbReference type="ARBA" id="ARBA00008683"/>
    </source>
</evidence>
<dbReference type="InterPro" id="IPR002142">
    <property type="entry name" value="Peptidase_S49"/>
</dbReference>
<comment type="caution">
    <text evidence="7">The sequence shown here is derived from an EMBL/GenBank/DDBJ whole genome shotgun (WGS) entry which is preliminary data.</text>
</comment>
<reference evidence="7 8" key="1">
    <citation type="journal article" date="2016" name="BMC Genomics">
        <title>Combined genomic and structural analyses of a cultured magnetotactic bacterium reveals its niche adaptation to a dynamic environment.</title>
        <authorList>
            <person name="Araujo A.C."/>
            <person name="Morillo V."/>
            <person name="Cypriano J."/>
            <person name="Teixeira L.C."/>
            <person name="Leao P."/>
            <person name="Lyra S."/>
            <person name="Almeida L.G."/>
            <person name="Bazylinski D.A."/>
            <person name="Vasconcellos A.T."/>
            <person name="Abreu F."/>
            <person name="Lins U."/>
        </authorList>
    </citation>
    <scope>NUCLEOTIDE SEQUENCE [LARGE SCALE GENOMIC DNA]</scope>
    <source>
        <strain evidence="7 8">IT-1</strain>
    </source>
</reference>
<dbReference type="Pfam" id="PF01343">
    <property type="entry name" value="Peptidase_S49"/>
    <property type="match status" value="1"/>
</dbReference>
<keyword evidence="5" id="KW-0812">Transmembrane</keyword>
<dbReference type="RefSeq" id="WP_198947821.1">
    <property type="nucleotide sequence ID" value="NZ_LVJN01000018.1"/>
</dbReference>
<dbReference type="CDD" id="cd07023">
    <property type="entry name" value="S49_Sppa_N_C"/>
    <property type="match status" value="1"/>
</dbReference>